<reference evidence="1 2" key="1">
    <citation type="submission" date="2019-10" db="EMBL/GenBank/DDBJ databases">
        <title>Streptomyces smaragdinus sp. nov. and Streptomyces fabii sp. nov., isolated from the gut of fungus growing-termite Macrotermes natalensis.</title>
        <authorList>
            <person name="Schwitalla J."/>
            <person name="Benndorf R."/>
            <person name="Martin K."/>
            <person name="De Beer W."/>
            <person name="Kaster A.-K."/>
            <person name="Vollmers J."/>
            <person name="Poulsen M."/>
            <person name="Beemelmanns C."/>
        </authorList>
    </citation>
    <scope>NUCLEOTIDE SEQUENCE [LARGE SCALE GENOMIC DNA]</scope>
    <source>
        <strain evidence="1 2">RB5</strain>
    </source>
</reference>
<proteinExistence type="predicted"/>
<gene>
    <name evidence="1" type="ORF">SRB5_44780</name>
</gene>
<evidence type="ECO:0008006" key="3">
    <source>
        <dbReference type="Google" id="ProtNLM"/>
    </source>
</evidence>
<evidence type="ECO:0000313" key="1">
    <source>
        <dbReference type="EMBL" id="MQY14314.1"/>
    </source>
</evidence>
<keyword evidence="2" id="KW-1185">Reference proteome</keyword>
<dbReference type="AlphaFoldDB" id="A0A7K0CNH5"/>
<dbReference type="EMBL" id="WEGJ01000020">
    <property type="protein sequence ID" value="MQY14314.1"/>
    <property type="molecule type" value="Genomic_DNA"/>
</dbReference>
<accession>A0A7K0CNH5</accession>
<dbReference type="Proteomes" id="UP000466345">
    <property type="component" value="Unassembled WGS sequence"/>
</dbReference>
<evidence type="ECO:0000313" key="2">
    <source>
        <dbReference type="Proteomes" id="UP000466345"/>
    </source>
</evidence>
<name>A0A7K0CNH5_9ACTN</name>
<sequence>MNETTTEYEVQEVRATGRTPEAVTEDLNVLLKERTAAGWSLREIQPIIYNSSTTGYLLLFFEREV</sequence>
<organism evidence="1 2">
    <name type="scientific">Streptomyces smaragdinus</name>
    <dbReference type="NCBI Taxonomy" id="2585196"/>
    <lineage>
        <taxon>Bacteria</taxon>
        <taxon>Bacillati</taxon>
        <taxon>Actinomycetota</taxon>
        <taxon>Actinomycetes</taxon>
        <taxon>Kitasatosporales</taxon>
        <taxon>Streptomycetaceae</taxon>
        <taxon>Streptomyces</taxon>
    </lineage>
</organism>
<protein>
    <recommendedName>
        <fullName evidence="3">DUF4177 domain-containing protein</fullName>
    </recommendedName>
</protein>
<comment type="caution">
    <text evidence="1">The sequence shown here is derived from an EMBL/GenBank/DDBJ whole genome shotgun (WGS) entry which is preliminary data.</text>
</comment>